<dbReference type="Gene3D" id="3.40.50.2300">
    <property type="match status" value="1"/>
</dbReference>
<dbReference type="Proteomes" id="UP000319732">
    <property type="component" value="Unassembled WGS sequence"/>
</dbReference>
<dbReference type="SUPFAM" id="SSF52172">
    <property type="entry name" value="CheY-like"/>
    <property type="match status" value="1"/>
</dbReference>
<dbReference type="Gene3D" id="2.40.50.1020">
    <property type="entry name" value="LytTr DNA-binding domain"/>
    <property type="match status" value="1"/>
</dbReference>
<dbReference type="PANTHER" id="PTHR37299">
    <property type="entry name" value="TRANSCRIPTIONAL REGULATOR-RELATED"/>
    <property type="match status" value="1"/>
</dbReference>
<dbReference type="Pfam" id="PF04397">
    <property type="entry name" value="LytTR"/>
    <property type="match status" value="1"/>
</dbReference>
<dbReference type="GO" id="GO:0000156">
    <property type="term" value="F:phosphorelay response regulator activity"/>
    <property type="evidence" value="ECO:0007669"/>
    <property type="project" value="InterPro"/>
</dbReference>
<dbReference type="InterPro" id="IPR046947">
    <property type="entry name" value="LytR-like"/>
</dbReference>
<feature type="modified residue" description="4-aspartylphosphate" evidence="2">
    <location>
        <position position="56"/>
    </location>
</feature>
<evidence type="ECO:0000256" key="2">
    <source>
        <dbReference type="PROSITE-ProRule" id="PRU00169"/>
    </source>
</evidence>
<name>A0A545UBF0_9GAMM</name>
<organism evidence="5 6">
    <name type="scientific">Exilibacterium tricleocarpae</name>
    <dbReference type="NCBI Taxonomy" id="2591008"/>
    <lineage>
        <taxon>Bacteria</taxon>
        <taxon>Pseudomonadati</taxon>
        <taxon>Pseudomonadota</taxon>
        <taxon>Gammaproteobacteria</taxon>
        <taxon>Cellvibrionales</taxon>
        <taxon>Cellvibrionaceae</taxon>
        <taxon>Exilibacterium</taxon>
    </lineage>
</organism>
<evidence type="ECO:0000259" key="4">
    <source>
        <dbReference type="PROSITE" id="PS50930"/>
    </source>
</evidence>
<proteinExistence type="predicted"/>
<dbReference type="InterPro" id="IPR011006">
    <property type="entry name" value="CheY-like_superfamily"/>
</dbReference>
<comment type="caution">
    <text evidence="5">The sequence shown here is derived from an EMBL/GenBank/DDBJ whole genome shotgun (WGS) entry which is preliminary data.</text>
</comment>
<keyword evidence="2" id="KW-0597">Phosphoprotein</keyword>
<reference evidence="5 6" key="1">
    <citation type="submission" date="2019-06" db="EMBL/GenBank/DDBJ databases">
        <title>Whole genome sequence for Cellvibrionaceae sp. R142.</title>
        <authorList>
            <person name="Wang G."/>
        </authorList>
    </citation>
    <scope>NUCLEOTIDE SEQUENCE [LARGE SCALE GENOMIC DNA]</scope>
    <source>
        <strain evidence="5 6">R142</strain>
    </source>
</reference>
<dbReference type="SMART" id="SM00850">
    <property type="entry name" value="LytTR"/>
    <property type="match status" value="1"/>
</dbReference>
<keyword evidence="1" id="KW-0902">Two-component regulatory system</keyword>
<sequence length="254" mass="28593">MTKLRAVIIDDEPLARLNISDALGAFPEISVVGEFSNGDIPSETLAILMPDILFLDIEMPTVNGIELASRILATHQHTAIIFVTAYDKYAVQAFDLHAIDYLLKPFDSPRFAQAVERAKTNLSLISPYLAAEQLKQLTHSPYITRLIIKTTGSVRVIAVDDIRWLRSSGNYVEVHHREGMHLHRTTLAFIEKHIDNSIFCKVHRTAIVRLGEIKEIKVSDHNKYSIVLHSGDNVPLSKVYREKLMLKLTGISMV</sequence>
<dbReference type="OrthoDB" id="236568at2"/>
<dbReference type="InterPro" id="IPR007492">
    <property type="entry name" value="LytTR_DNA-bd_dom"/>
</dbReference>
<evidence type="ECO:0000313" key="5">
    <source>
        <dbReference type="EMBL" id="TQV86796.1"/>
    </source>
</evidence>
<gene>
    <name evidence="5" type="ORF">FKG94_00165</name>
</gene>
<dbReference type="PANTHER" id="PTHR37299:SF1">
    <property type="entry name" value="STAGE 0 SPORULATION PROTEIN A HOMOLOG"/>
    <property type="match status" value="1"/>
</dbReference>
<keyword evidence="6" id="KW-1185">Reference proteome</keyword>
<dbReference type="EMBL" id="VHSG01000001">
    <property type="protein sequence ID" value="TQV86796.1"/>
    <property type="molecule type" value="Genomic_DNA"/>
</dbReference>
<protein>
    <submittedName>
        <fullName evidence="5">Response regulator transcription factor</fullName>
    </submittedName>
</protein>
<dbReference type="InterPro" id="IPR001789">
    <property type="entry name" value="Sig_transdc_resp-reg_receiver"/>
</dbReference>
<dbReference type="AlphaFoldDB" id="A0A545UBF0"/>
<dbReference type="GO" id="GO:0003677">
    <property type="term" value="F:DNA binding"/>
    <property type="evidence" value="ECO:0007669"/>
    <property type="project" value="InterPro"/>
</dbReference>
<evidence type="ECO:0000259" key="3">
    <source>
        <dbReference type="PROSITE" id="PS50110"/>
    </source>
</evidence>
<dbReference type="Pfam" id="PF00072">
    <property type="entry name" value="Response_reg"/>
    <property type="match status" value="1"/>
</dbReference>
<evidence type="ECO:0000313" key="6">
    <source>
        <dbReference type="Proteomes" id="UP000319732"/>
    </source>
</evidence>
<dbReference type="PROSITE" id="PS50110">
    <property type="entry name" value="RESPONSE_REGULATORY"/>
    <property type="match status" value="1"/>
</dbReference>
<dbReference type="RefSeq" id="WP_142902163.1">
    <property type="nucleotide sequence ID" value="NZ_ML660087.1"/>
</dbReference>
<feature type="domain" description="Response regulatory" evidence="3">
    <location>
        <begin position="5"/>
        <end position="119"/>
    </location>
</feature>
<accession>A0A545UBF0</accession>
<evidence type="ECO:0000256" key="1">
    <source>
        <dbReference type="ARBA" id="ARBA00023012"/>
    </source>
</evidence>
<dbReference type="PROSITE" id="PS50930">
    <property type="entry name" value="HTH_LYTTR"/>
    <property type="match status" value="1"/>
</dbReference>
<dbReference type="SMART" id="SM00448">
    <property type="entry name" value="REC"/>
    <property type="match status" value="1"/>
</dbReference>
<feature type="domain" description="HTH LytTR-type" evidence="4">
    <location>
        <begin position="146"/>
        <end position="250"/>
    </location>
</feature>